<feature type="compositionally biased region" description="Basic and acidic residues" evidence="1">
    <location>
        <begin position="393"/>
        <end position="418"/>
    </location>
</feature>
<protein>
    <recommendedName>
        <fullName evidence="2">Arf-GAP domain-containing protein</fullName>
    </recommendedName>
</protein>
<keyword evidence="4" id="KW-1185">Reference proteome</keyword>
<feature type="compositionally biased region" description="Polar residues" evidence="1">
    <location>
        <begin position="654"/>
        <end position="663"/>
    </location>
</feature>
<dbReference type="GO" id="GO:0005096">
    <property type="term" value="F:GTPase activator activity"/>
    <property type="evidence" value="ECO:0007669"/>
    <property type="project" value="InterPro"/>
</dbReference>
<dbReference type="PANTHER" id="PTHR46085:SF3">
    <property type="entry name" value="ARF GTPASE ACTIVATING PROTEIN"/>
    <property type="match status" value="1"/>
</dbReference>
<evidence type="ECO:0000313" key="4">
    <source>
        <dbReference type="Proteomes" id="UP000298416"/>
    </source>
</evidence>
<organism evidence="3">
    <name type="scientific">Salvia splendens</name>
    <name type="common">Scarlet sage</name>
    <dbReference type="NCBI Taxonomy" id="180675"/>
    <lineage>
        <taxon>Eukaryota</taxon>
        <taxon>Viridiplantae</taxon>
        <taxon>Streptophyta</taxon>
        <taxon>Embryophyta</taxon>
        <taxon>Tracheophyta</taxon>
        <taxon>Spermatophyta</taxon>
        <taxon>Magnoliopsida</taxon>
        <taxon>eudicotyledons</taxon>
        <taxon>Gunneridae</taxon>
        <taxon>Pentapetalae</taxon>
        <taxon>asterids</taxon>
        <taxon>lamiids</taxon>
        <taxon>Lamiales</taxon>
        <taxon>Lamiaceae</taxon>
        <taxon>Nepetoideae</taxon>
        <taxon>Mentheae</taxon>
        <taxon>Salviinae</taxon>
        <taxon>Salvia</taxon>
        <taxon>Salvia subgen. Calosphace</taxon>
        <taxon>core Calosphace</taxon>
    </lineage>
</organism>
<feature type="compositionally biased region" description="Low complexity" evidence="1">
    <location>
        <begin position="534"/>
        <end position="563"/>
    </location>
</feature>
<feature type="compositionally biased region" description="Polar residues" evidence="1">
    <location>
        <begin position="517"/>
        <end position="528"/>
    </location>
</feature>
<dbReference type="SUPFAM" id="SSF57863">
    <property type="entry name" value="ArfGap/RecO-like zinc finger"/>
    <property type="match status" value="1"/>
</dbReference>
<accession>A0A8X8ZNJ5</accession>
<proteinExistence type="predicted"/>
<reference evidence="3" key="2">
    <citation type="submission" date="2020-08" db="EMBL/GenBank/DDBJ databases">
        <title>Plant Genome Project.</title>
        <authorList>
            <person name="Zhang R.-G."/>
        </authorList>
    </citation>
    <scope>NUCLEOTIDE SEQUENCE</scope>
    <source>
        <strain evidence="3">Huo1</strain>
        <tissue evidence="3">Leaf</tissue>
    </source>
</reference>
<feature type="compositionally biased region" description="Basic and acidic residues" evidence="1">
    <location>
        <begin position="368"/>
        <end position="380"/>
    </location>
</feature>
<dbReference type="PANTHER" id="PTHR46085">
    <property type="entry name" value="ARFGAP/RECO-RELATED"/>
    <property type="match status" value="1"/>
</dbReference>
<dbReference type="AlphaFoldDB" id="A0A8X8ZNJ5"/>
<dbReference type="InterPro" id="IPR044820">
    <property type="entry name" value="AGD14-like"/>
</dbReference>
<evidence type="ECO:0000256" key="1">
    <source>
        <dbReference type="SAM" id="MobiDB-lite"/>
    </source>
</evidence>
<feature type="compositionally biased region" description="Polar residues" evidence="1">
    <location>
        <begin position="616"/>
        <end position="636"/>
    </location>
</feature>
<dbReference type="Pfam" id="PF01412">
    <property type="entry name" value="ArfGap"/>
    <property type="match status" value="1"/>
</dbReference>
<gene>
    <name evidence="3" type="ORF">SASPL_129286</name>
</gene>
<feature type="compositionally biased region" description="Polar residues" evidence="1">
    <location>
        <begin position="498"/>
        <end position="507"/>
    </location>
</feature>
<dbReference type="InterPro" id="IPR001164">
    <property type="entry name" value="ArfGAP_dom"/>
</dbReference>
<dbReference type="InterPro" id="IPR038508">
    <property type="entry name" value="ArfGAP_dom_sf"/>
</dbReference>
<feature type="region of interest" description="Disordered" evidence="1">
    <location>
        <begin position="313"/>
        <end position="380"/>
    </location>
</feature>
<feature type="compositionally biased region" description="Low complexity" evidence="1">
    <location>
        <begin position="463"/>
        <end position="476"/>
    </location>
</feature>
<feature type="region of interest" description="Disordered" evidence="1">
    <location>
        <begin position="393"/>
        <end position="675"/>
    </location>
</feature>
<dbReference type="EMBL" id="PNBA02000010">
    <property type="protein sequence ID" value="KAG6411208.1"/>
    <property type="molecule type" value="Genomic_DNA"/>
</dbReference>
<feature type="compositionally biased region" description="Basic and acidic residues" evidence="1">
    <location>
        <begin position="313"/>
        <end position="335"/>
    </location>
</feature>
<dbReference type="Proteomes" id="UP000298416">
    <property type="component" value="Unassembled WGS sequence"/>
</dbReference>
<evidence type="ECO:0000259" key="2">
    <source>
        <dbReference type="Pfam" id="PF01412"/>
    </source>
</evidence>
<feature type="compositionally biased region" description="Polar residues" evidence="1">
    <location>
        <begin position="835"/>
        <end position="848"/>
    </location>
</feature>
<feature type="compositionally biased region" description="Polar residues" evidence="1">
    <location>
        <begin position="598"/>
        <end position="608"/>
    </location>
</feature>
<dbReference type="Gene3D" id="1.10.220.150">
    <property type="entry name" value="Arf GTPase activating protein"/>
    <property type="match status" value="1"/>
</dbReference>
<reference evidence="3" key="1">
    <citation type="submission" date="2018-01" db="EMBL/GenBank/DDBJ databases">
        <authorList>
            <person name="Mao J.F."/>
        </authorList>
    </citation>
    <scope>NUCLEOTIDE SEQUENCE</scope>
    <source>
        <strain evidence="3">Huo1</strain>
        <tissue evidence="3">Leaf</tissue>
    </source>
</reference>
<name>A0A8X8ZNJ5_SALSN</name>
<sequence>MSFVNSSRSQRKVDWRECHIRTFIVAKGRWIGENVTSERLVNPFGPETFFTSVAFTAFATPLKKITGCACGDARVLHRGRSGGPTSEDTRAVVNYGTGGGEGLDWNRDVGAISGDNRVSGTLAVSSIEISMGKGRGVNAGAEICASRRRRMRSMIACTDRSNAFPSGGMRQKMDAQAVVVCSGLMCLAMRCRINAWEAVAQCAGWLSSRVGTPICMYQLLDICLYNLQWDTVSHFELRGSREFTHRVKSVSMAKFTPQEVSALQGGGNASGREIYLKEWDTQRNSLPDGSNIDRLRDFIKHVYVDRRFTGEKNVEKPPRAKMGETDDFSGNRRVDNYQGSRSPPYDDSFERRYSDRSSSGGRSPAYDLDSKRSGDFRKSPAGEVVNDWRREDRFGNGRRSDEGSKLEIRSLDHRKDSDISSPPVVRPVRDILGDSVSPLRVIEPPKATGGKPNDGRPPTQRTASSSSLASSDANPSEIKVETSFIDFDDVPEPPPIVTVQQPSSNDWANFDSLPDVKTTTPASNSVESLLSGLSVPASSSGPFAPPGTSSSFSSTGIQGSSFGPSFGDNAPPSVTPTSGASVSPFGSAPINAPPTGGQWPTMNPQQQPLFPGGIQQPLSGGSSLNKSWNPPTQNSYGPPGASIAPIGQAEMASSPASATGESTSDPKHSGRNALPEDLFSMNYSYNPSPAPGWYPGASYVARVPMHYNTPMAVANYPSMPTSTNPFDVNEPSPVQASTFPSMASLQGALPNTAAPSGILHTPNYGASPYQPSMRAQVPSFAPANPTSAFMGHEIAGGSMAPRPQGFPDFVLEDSAFASLKPNPQAGGLHPAAHPASSNFSTHSGNPFG</sequence>
<dbReference type="InterPro" id="IPR037278">
    <property type="entry name" value="ARFGAP/RecO"/>
</dbReference>
<evidence type="ECO:0000313" key="3">
    <source>
        <dbReference type="EMBL" id="KAG6411208.1"/>
    </source>
</evidence>
<comment type="caution">
    <text evidence="3">The sequence shown here is derived from an EMBL/GenBank/DDBJ whole genome shotgun (WGS) entry which is preliminary data.</text>
</comment>
<feature type="region of interest" description="Disordered" evidence="1">
    <location>
        <begin position="818"/>
        <end position="848"/>
    </location>
</feature>
<feature type="domain" description="Arf-GAP" evidence="2">
    <location>
        <begin position="244"/>
        <end position="310"/>
    </location>
</feature>